<dbReference type="InterPro" id="IPR027267">
    <property type="entry name" value="AH/BAR_dom_sf"/>
</dbReference>
<evidence type="ECO:0000313" key="4">
    <source>
        <dbReference type="Proteomes" id="UP000800040"/>
    </source>
</evidence>
<evidence type="ECO:0000256" key="1">
    <source>
        <dbReference type="SAM" id="MobiDB-lite"/>
    </source>
</evidence>
<accession>A0A6A5K2F2</accession>
<dbReference type="InterPro" id="IPR004148">
    <property type="entry name" value="BAR_dom"/>
</dbReference>
<feature type="compositionally biased region" description="Polar residues" evidence="1">
    <location>
        <begin position="297"/>
        <end position="308"/>
    </location>
</feature>
<feature type="region of interest" description="Disordered" evidence="1">
    <location>
        <begin position="255"/>
        <end position="442"/>
    </location>
</feature>
<dbReference type="AlphaFoldDB" id="A0A6A5K2F2"/>
<sequence>MNINKKFDRLKQWTNEKMGAEARTGLSDEFKALEVEMNLRHEGMDKMQSAMAVYVKSLSKRAEGADKEKQLPGGHLGSSMVTHGEDFEPDSEFGNCLSSLGRANERLARVQETYVASATSSWLEGLERSLVQMKEYQAARKKLEQRRLAYDTSLAKMQKSKKEDFRMEEELRSQKAKYEETSEEVFRRMQDIKESEVDMVQDLTAFLEAEMTYYDRCREILMTVKREWPVRDTRATPTRPTRSRSMAAHGYADRFNAVEEEPEPEPARITIPKYNSQRSRSPGPEQSPSGFALRPSVSRTSTYENSNGYRDDSPARRLTRVPTDSSVVSSGRNNLRPVRQASANQANAFSDDYEDDYAPPNGNGNGYRRDRDRSPPSPDTSSSVGSARGSVMSRAASWTAPDMAGNGKKAPPPPPPSRAKKPPPPPPPMKRSALSESQLARY</sequence>
<dbReference type="Pfam" id="PF03114">
    <property type="entry name" value="BAR"/>
    <property type="match status" value="1"/>
</dbReference>
<dbReference type="OrthoDB" id="14167at2759"/>
<evidence type="ECO:0000313" key="3">
    <source>
        <dbReference type="EMBL" id="KAF1831209.1"/>
    </source>
</evidence>
<proteinExistence type="predicted"/>
<dbReference type="EMBL" id="ML975370">
    <property type="protein sequence ID" value="KAF1831209.1"/>
    <property type="molecule type" value="Genomic_DNA"/>
</dbReference>
<dbReference type="Gene3D" id="1.20.1270.60">
    <property type="entry name" value="Arfaptin homology (AH) domain/BAR domain"/>
    <property type="match status" value="1"/>
</dbReference>
<feature type="compositionally biased region" description="Pro residues" evidence="1">
    <location>
        <begin position="410"/>
        <end position="429"/>
    </location>
</feature>
<reference evidence="3" key="1">
    <citation type="submission" date="2020-01" db="EMBL/GenBank/DDBJ databases">
        <authorList>
            <consortium name="DOE Joint Genome Institute"/>
            <person name="Haridas S."/>
            <person name="Albert R."/>
            <person name="Binder M."/>
            <person name="Bloem J."/>
            <person name="Labutti K."/>
            <person name="Salamov A."/>
            <person name="Andreopoulos B."/>
            <person name="Baker S.E."/>
            <person name="Barry K."/>
            <person name="Bills G."/>
            <person name="Bluhm B.H."/>
            <person name="Cannon C."/>
            <person name="Castanera R."/>
            <person name="Culley D.E."/>
            <person name="Daum C."/>
            <person name="Ezra D."/>
            <person name="Gonzalez J.B."/>
            <person name="Henrissat B."/>
            <person name="Kuo A."/>
            <person name="Liang C."/>
            <person name="Lipzen A."/>
            <person name="Lutzoni F."/>
            <person name="Magnuson J."/>
            <person name="Mondo S."/>
            <person name="Nolan M."/>
            <person name="Ohm R."/>
            <person name="Pangilinan J."/>
            <person name="Park H.-J."/>
            <person name="Ramirez L."/>
            <person name="Alfaro M."/>
            <person name="Sun H."/>
            <person name="Tritt A."/>
            <person name="Yoshinaga Y."/>
            <person name="Zwiers L.-H."/>
            <person name="Turgeon B.G."/>
            <person name="Goodwin S.B."/>
            <person name="Spatafora J.W."/>
            <person name="Crous P.W."/>
            <person name="Grigoriev I.V."/>
        </authorList>
    </citation>
    <scope>NUCLEOTIDE SEQUENCE</scope>
    <source>
        <strain evidence="3">P77</strain>
    </source>
</reference>
<feature type="domain" description="BAR" evidence="2">
    <location>
        <begin position="15"/>
        <end position="237"/>
    </location>
</feature>
<feature type="compositionally biased region" description="Polar residues" evidence="1">
    <location>
        <begin position="273"/>
        <end position="289"/>
    </location>
</feature>
<dbReference type="SUPFAM" id="SSF103657">
    <property type="entry name" value="BAR/IMD domain-like"/>
    <property type="match status" value="1"/>
</dbReference>
<dbReference type="SMART" id="SM00721">
    <property type="entry name" value="BAR"/>
    <property type="match status" value="1"/>
</dbReference>
<dbReference type="GO" id="GO:0005737">
    <property type="term" value="C:cytoplasm"/>
    <property type="evidence" value="ECO:0007669"/>
    <property type="project" value="InterPro"/>
</dbReference>
<name>A0A6A5K2F2_9PLEO</name>
<feature type="compositionally biased region" description="Polar residues" evidence="1">
    <location>
        <begin position="322"/>
        <end position="333"/>
    </location>
</feature>
<gene>
    <name evidence="3" type="ORF">BDW02DRAFT_572259</name>
</gene>
<organism evidence="3 4">
    <name type="scientific">Decorospora gaudefroyi</name>
    <dbReference type="NCBI Taxonomy" id="184978"/>
    <lineage>
        <taxon>Eukaryota</taxon>
        <taxon>Fungi</taxon>
        <taxon>Dikarya</taxon>
        <taxon>Ascomycota</taxon>
        <taxon>Pezizomycotina</taxon>
        <taxon>Dothideomycetes</taxon>
        <taxon>Pleosporomycetidae</taxon>
        <taxon>Pleosporales</taxon>
        <taxon>Pleosporineae</taxon>
        <taxon>Pleosporaceae</taxon>
        <taxon>Decorospora</taxon>
    </lineage>
</organism>
<keyword evidence="4" id="KW-1185">Reference proteome</keyword>
<protein>
    <submittedName>
        <fullName evidence="3">BAR-domain-containing protein</fullName>
    </submittedName>
</protein>
<dbReference type="PROSITE" id="PS51021">
    <property type="entry name" value="BAR"/>
    <property type="match status" value="1"/>
</dbReference>
<dbReference type="Proteomes" id="UP000800040">
    <property type="component" value="Unassembled WGS sequence"/>
</dbReference>
<evidence type="ECO:0000259" key="2">
    <source>
        <dbReference type="PROSITE" id="PS51021"/>
    </source>
</evidence>